<keyword evidence="2" id="KW-1185">Reference proteome</keyword>
<accession>A0ACC3BBN0</accession>
<gene>
    <name evidence="1" type="ORF">N8T08_010679</name>
</gene>
<comment type="caution">
    <text evidence="1">The sequence shown here is derived from an EMBL/GenBank/DDBJ whole genome shotgun (WGS) entry which is preliminary data.</text>
</comment>
<organism evidence="1 2">
    <name type="scientific">Aspergillus melleus</name>
    <dbReference type="NCBI Taxonomy" id="138277"/>
    <lineage>
        <taxon>Eukaryota</taxon>
        <taxon>Fungi</taxon>
        <taxon>Dikarya</taxon>
        <taxon>Ascomycota</taxon>
        <taxon>Pezizomycotina</taxon>
        <taxon>Eurotiomycetes</taxon>
        <taxon>Eurotiomycetidae</taxon>
        <taxon>Eurotiales</taxon>
        <taxon>Aspergillaceae</taxon>
        <taxon>Aspergillus</taxon>
        <taxon>Aspergillus subgen. Circumdati</taxon>
    </lineage>
</organism>
<reference evidence="1 2" key="1">
    <citation type="journal article" date="2023" name="ACS Omega">
        <title>Identification of the Neoaspergillic Acid Biosynthesis Gene Cluster by Establishing an In Vitro CRISPR-Ribonucleoprotein Genetic System in Aspergillus melleus.</title>
        <authorList>
            <person name="Yuan B."/>
            <person name="Grau M.F."/>
            <person name="Murata R.M."/>
            <person name="Torok T."/>
            <person name="Venkateswaran K."/>
            <person name="Stajich J.E."/>
            <person name="Wang C.C.C."/>
        </authorList>
    </citation>
    <scope>NUCLEOTIDE SEQUENCE [LARGE SCALE GENOMIC DNA]</scope>
    <source>
        <strain evidence="1 2">IMV 1140</strain>
    </source>
</reference>
<protein>
    <submittedName>
        <fullName evidence="1">Uncharacterized protein</fullName>
    </submittedName>
</protein>
<evidence type="ECO:0000313" key="1">
    <source>
        <dbReference type="EMBL" id="KAK1148044.1"/>
    </source>
</evidence>
<proteinExistence type="predicted"/>
<dbReference type="Proteomes" id="UP001177260">
    <property type="component" value="Unassembled WGS sequence"/>
</dbReference>
<evidence type="ECO:0000313" key="2">
    <source>
        <dbReference type="Proteomes" id="UP001177260"/>
    </source>
</evidence>
<sequence>MVALAILNTAASTFVDVLQRTPALADIEGFDRMELVLIGGVADVDFAIYPATLGPPLKHALLEAHPGLFHTIGDRFLLRTGRNGVQIDMVPVDALSFRPSSLSPLSAMNPLLIPQLSATDLIISKAICCGGRGSSKKNAQDANDTWEVIGTSPVIAPGVLSPNQVAMLRAQRVDLIRHAPNYAWANVIP</sequence>
<name>A0ACC3BBN0_9EURO</name>
<dbReference type="EMBL" id="JAOPJF010000009">
    <property type="protein sequence ID" value="KAK1148044.1"/>
    <property type="molecule type" value="Genomic_DNA"/>
</dbReference>